<dbReference type="EMBL" id="KM051843">
    <property type="protein sequence ID" value="AII27933.1"/>
    <property type="molecule type" value="Genomic_DNA"/>
</dbReference>
<dbReference type="Proteomes" id="UP000028664">
    <property type="component" value="Segment"/>
</dbReference>
<sequence length="125" mass="14701">MRLYTIPIGRYHLFSFYDYYPGGGMIDLGRVLDNRQDVEKFLLMDFDLADSSTVPGKDVRYKWDVARTDLRSADYVQVYDALTGVWVQTEPPYGWMGLDENEEDTPEEKYLREWVSRVMEQLPNA</sequence>
<proteinExistence type="predicted"/>
<protein>
    <submittedName>
        <fullName evidence="1">Uncharacterized protein</fullName>
    </submittedName>
</protein>
<dbReference type="RefSeq" id="YP_009056301.1">
    <property type="nucleotide sequence ID" value="NC_024792.1"/>
</dbReference>
<organism evidence="1 2">
    <name type="scientific">Bacillus phage Bobb</name>
    <dbReference type="NCBI Taxonomy" id="1527469"/>
    <lineage>
        <taxon>Viruses</taxon>
        <taxon>Duplodnaviria</taxon>
        <taxon>Heunggongvirae</taxon>
        <taxon>Uroviricota</taxon>
        <taxon>Caudoviricetes</taxon>
        <taxon>Herelleviridae</taxon>
        <taxon>Bastillevirinae</taxon>
        <taxon>Agatevirus</taxon>
        <taxon>Agatevirus bobb</taxon>
    </lineage>
</organism>
<keyword evidence="2" id="KW-1185">Reference proteome</keyword>
<accession>A0A076G8M2</accession>
<dbReference type="GeneID" id="20283319"/>
<evidence type="ECO:0000313" key="2">
    <source>
        <dbReference type="Proteomes" id="UP000028664"/>
    </source>
</evidence>
<evidence type="ECO:0000313" key="1">
    <source>
        <dbReference type="EMBL" id="AII27933.1"/>
    </source>
</evidence>
<name>A0A076G8M2_9CAUD</name>
<dbReference type="OrthoDB" id="18987at10239"/>
<dbReference type="KEGG" id="vg:20283319"/>
<reference evidence="1 2" key="1">
    <citation type="submission" date="2014-06" db="EMBL/GenBank/DDBJ databases">
        <title>Bioinformatic genomic analysis of Bacillus phage Bobb.</title>
        <authorList>
            <person name="Lewis H.M.N."/>
            <person name="Temple L."/>
            <person name="Barth R.N."/>
            <person name="Bowles K.M."/>
            <person name="Churchin D.I."/>
            <person name="Scott-Croshaw C."/>
            <person name="Glasgow G.H."/>
            <person name="Gloe M.W."/>
            <person name="McGough T.M."/>
            <person name="Nutbrown S.A."/>
            <person name="Romulus S.R."/>
            <person name="Sanders K.A.M."/>
            <person name="Diachok C.R."/>
            <person name="Serigano J.P."/>
            <person name="Shin D."/>
            <person name="Suresh M.H."/>
            <person name="Conner A.R.N."/>
            <person name="Korba R.M."/>
            <person name="Livermore R.J."/>
            <person name="Rohlf M.B."/>
            <person name="Utterback S.D."/>
            <person name="Wilson V.E."/>
        </authorList>
    </citation>
    <scope>NUCLEOTIDE SEQUENCE [LARGE SCALE GENOMIC DNA]</scope>
</reference>